<name>A0A2Z6RNC3_9GLOM</name>
<feature type="non-terminal residue" evidence="1">
    <location>
        <position position="774"/>
    </location>
</feature>
<sequence length="774" mass="90330">MENNNIDILGLAETSLNDSTSKIFAKSISDRYVLYSLKGEKKDLGIEFLIKKEYDKYVQSFQHFNNHICYIDLYTKKRKLRIIQVYINVKENEKDQVLTLYNQIKSWTNEQLMSLTKDIIIMGDFNANAKKNIKNRLFKKPARRHHPVRDSQLHHDITTLKGMITKSKNSNLDFDDRSTNGINRIIEFITRKYTHHDGSINDNRTELTTIMSRHNIAYTNNNIRNKPSDFLHKLQSTLATLEAKFYHEYYKYHKWLIKSFVDERNDNYKNDKKKMINSITEKHIKSITIDKVYCNDNAEDILYTDVQDVQEQTNLHFQRVAGAINTEKNMNDHPDWIQQYTPQDHINDTIYTDLLIYPSLEDWIEIINNLSNDKASGPSGISGHQFAALPVESRKLGYTIKAPLINLNNNPEDDSNQVDESLTISSIAFIDDTQWLAPNKLNLESILKITDSFYRLMDIQVNKEKSSLLLRKKCLDKSKLRSHNPIQLDFGFDTITITPTFPFKSIRILGIYFDEQNTYKSTLNRIKNELFELKAKFAKKCITDKHMIYIFNHVLIPRIKFWTQLKILPSNFMEQIMHSFFNTFKKKLKLSVSTPDAIFNEQLYNFRKIQDNQMQAKVTNILLQLNDQPLLASHVALKWYNSLINNLNNTEALRLLNQAYGQQFDSASLKFNQFSIESEHIRKGKKHSAKPILLNADNRKHYNINSHIGNHMEIQRCEGCDDTTSFFFPSRPHRHQQPASYCNINVSFNNTAILYTGTTSKGSNSRIILVNLDT</sequence>
<dbReference type="Proteomes" id="UP000247702">
    <property type="component" value="Unassembled WGS sequence"/>
</dbReference>
<dbReference type="EMBL" id="BEXD01002386">
    <property type="protein sequence ID" value="GBB98131.1"/>
    <property type="molecule type" value="Genomic_DNA"/>
</dbReference>
<protein>
    <recommendedName>
        <fullName evidence="3">Reverse transcriptase domain-containing protein</fullName>
    </recommendedName>
</protein>
<comment type="caution">
    <text evidence="1">The sequence shown here is derived from an EMBL/GenBank/DDBJ whole genome shotgun (WGS) entry which is preliminary data.</text>
</comment>
<proteinExistence type="predicted"/>
<reference evidence="1 2" key="1">
    <citation type="submission" date="2017-11" db="EMBL/GenBank/DDBJ databases">
        <title>The genome of Rhizophagus clarus HR1 reveals common genetic basis of auxotrophy among arbuscular mycorrhizal fungi.</title>
        <authorList>
            <person name="Kobayashi Y."/>
        </authorList>
    </citation>
    <scope>NUCLEOTIDE SEQUENCE [LARGE SCALE GENOMIC DNA]</scope>
    <source>
        <strain evidence="1 2">HR1</strain>
    </source>
</reference>
<organism evidence="1 2">
    <name type="scientific">Rhizophagus clarus</name>
    <dbReference type="NCBI Taxonomy" id="94130"/>
    <lineage>
        <taxon>Eukaryota</taxon>
        <taxon>Fungi</taxon>
        <taxon>Fungi incertae sedis</taxon>
        <taxon>Mucoromycota</taxon>
        <taxon>Glomeromycotina</taxon>
        <taxon>Glomeromycetes</taxon>
        <taxon>Glomerales</taxon>
        <taxon>Glomeraceae</taxon>
        <taxon>Rhizophagus</taxon>
    </lineage>
</organism>
<evidence type="ECO:0008006" key="3">
    <source>
        <dbReference type="Google" id="ProtNLM"/>
    </source>
</evidence>
<dbReference type="SUPFAM" id="SSF56219">
    <property type="entry name" value="DNase I-like"/>
    <property type="match status" value="1"/>
</dbReference>
<evidence type="ECO:0000313" key="1">
    <source>
        <dbReference type="EMBL" id="GBB98131.1"/>
    </source>
</evidence>
<dbReference type="Gene3D" id="3.60.10.10">
    <property type="entry name" value="Endonuclease/exonuclease/phosphatase"/>
    <property type="match status" value="1"/>
</dbReference>
<accession>A0A2Z6RNC3</accession>
<evidence type="ECO:0000313" key="2">
    <source>
        <dbReference type="Proteomes" id="UP000247702"/>
    </source>
</evidence>
<gene>
    <name evidence="1" type="ORF">RclHR1_31450001</name>
</gene>
<dbReference type="AlphaFoldDB" id="A0A2Z6RNC3"/>
<dbReference type="InterPro" id="IPR036691">
    <property type="entry name" value="Endo/exonu/phosph_ase_sf"/>
</dbReference>
<keyword evidence="2" id="KW-1185">Reference proteome</keyword>